<dbReference type="GeneID" id="36549457"/>
<protein>
    <submittedName>
        <fullName evidence="1">Uncharacterized protein</fullName>
    </submittedName>
</protein>
<evidence type="ECO:0000313" key="1">
    <source>
        <dbReference type="EMBL" id="PKY02042.1"/>
    </source>
</evidence>
<dbReference type="VEuPathDB" id="FungiDB:P168DRAFT_40201"/>
<reference evidence="1" key="1">
    <citation type="submission" date="2016-12" db="EMBL/GenBank/DDBJ databases">
        <title>The genomes of Aspergillus section Nigri reveals drivers in fungal speciation.</title>
        <authorList>
            <consortium name="DOE Joint Genome Institute"/>
            <person name="Vesth T.C."/>
            <person name="Nybo J."/>
            <person name="Theobald S."/>
            <person name="Brandl J."/>
            <person name="Frisvad J.C."/>
            <person name="Nielsen K.F."/>
            <person name="Lyhne E.K."/>
            <person name="Kogle M.E."/>
            <person name="Kuo A."/>
            <person name="Riley R."/>
            <person name="Clum A."/>
            <person name="Nolan M."/>
            <person name="Lipzen A."/>
            <person name="Salamov A."/>
            <person name="Henrissat B."/>
            <person name="Wiebenga A."/>
            <person name="De vries R.P."/>
            <person name="Grigoriev I.V."/>
            <person name="Mortensen U.H."/>
            <person name="Andersen M.R."/>
            <person name="Baker S.E."/>
        </authorList>
    </citation>
    <scope>NUCLEOTIDE SEQUENCE</scope>
    <source>
        <strain evidence="1">IBT 28561</strain>
    </source>
</reference>
<dbReference type="AlphaFoldDB" id="A0A2I1CWP1"/>
<gene>
    <name evidence="1" type="ORF">P168DRAFT_40201</name>
</gene>
<comment type="caution">
    <text evidence="1">The sequence shown here is derived from an EMBL/GenBank/DDBJ whole genome shotgun (WGS) entry which is preliminary data.</text>
</comment>
<proteinExistence type="predicted"/>
<accession>A0A2I1CWP1</accession>
<evidence type="ECO:0000313" key="2">
    <source>
        <dbReference type="Proteomes" id="UP000234254"/>
    </source>
</evidence>
<keyword evidence="2" id="KW-1185">Reference proteome</keyword>
<dbReference type="RefSeq" id="XP_024690636.1">
    <property type="nucleotide sequence ID" value="XM_024841928.1"/>
</dbReference>
<name>A0A2I1CWP1_ASPC2</name>
<sequence length="219" mass="23968">MENSLADHNRPLTAVAVSWSNSGEGKSTTAQPTLPNWQRRQAYTAFPACGLTGDGSTPRDMDGDSLALFSAGTPSTWRSFSAPHGPMASDAETFELNWVCFLLPHPPLPLRPLLGLSWPGAVITFSVSKHTARPLFSGWSCRGWPERRLVDRLFLPVVDLSQDEAIRLACCTQMCSVSVCTSVINGCYFRRSSCFGRGLALSWRSPRIRSPLEPPVGSR</sequence>
<dbReference type="EMBL" id="MSFM01000010">
    <property type="protein sequence ID" value="PKY02042.1"/>
    <property type="molecule type" value="Genomic_DNA"/>
</dbReference>
<dbReference type="Proteomes" id="UP000234254">
    <property type="component" value="Unassembled WGS sequence"/>
</dbReference>
<organism evidence="1 2">
    <name type="scientific">Aspergillus campestris (strain IBT 28561)</name>
    <dbReference type="NCBI Taxonomy" id="1392248"/>
    <lineage>
        <taxon>Eukaryota</taxon>
        <taxon>Fungi</taxon>
        <taxon>Dikarya</taxon>
        <taxon>Ascomycota</taxon>
        <taxon>Pezizomycotina</taxon>
        <taxon>Eurotiomycetes</taxon>
        <taxon>Eurotiomycetidae</taxon>
        <taxon>Eurotiales</taxon>
        <taxon>Aspergillaceae</taxon>
        <taxon>Aspergillus</taxon>
        <taxon>Aspergillus subgen. Circumdati</taxon>
    </lineage>
</organism>